<name>A0A6A6GLP7_9PEZI</name>
<dbReference type="AlphaFoldDB" id="A0A6A6GLP7"/>
<gene>
    <name evidence="2" type="ORF">BDZ85DRAFT_256608</name>
</gene>
<sequence length="58" mass="6251">MQGTADNENETYSCYNAQWRSEEGDGKKQASARPGGNGRSQRLAPTDTCDGGSLVVER</sequence>
<proteinExistence type="predicted"/>
<protein>
    <submittedName>
        <fullName evidence="2">Uncharacterized protein</fullName>
    </submittedName>
</protein>
<dbReference type="Proteomes" id="UP000799538">
    <property type="component" value="Unassembled WGS sequence"/>
</dbReference>
<evidence type="ECO:0000256" key="1">
    <source>
        <dbReference type="SAM" id="MobiDB-lite"/>
    </source>
</evidence>
<organism evidence="2 3">
    <name type="scientific">Elsinoe ampelina</name>
    <dbReference type="NCBI Taxonomy" id="302913"/>
    <lineage>
        <taxon>Eukaryota</taxon>
        <taxon>Fungi</taxon>
        <taxon>Dikarya</taxon>
        <taxon>Ascomycota</taxon>
        <taxon>Pezizomycotina</taxon>
        <taxon>Dothideomycetes</taxon>
        <taxon>Dothideomycetidae</taxon>
        <taxon>Myriangiales</taxon>
        <taxon>Elsinoaceae</taxon>
        <taxon>Elsinoe</taxon>
    </lineage>
</organism>
<dbReference type="OrthoDB" id="10276001at2759"/>
<accession>A0A6A6GLP7</accession>
<evidence type="ECO:0000313" key="2">
    <source>
        <dbReference type="EMBL" id="KAF2226694.1"/>
    </source>
</evidence>
<feature type="compositionally biased region" description="Polar residues" evidence="1">
    <location>
        <begin position="1"/>
        <end position="19"/>
    </location>
</feature>
<keyword evidence="3" id="KW-1185">Reference proteome</keyword>
<evidence type="ECO:0000313" key="3">
    <source>
        <dbReference type="Proteomes" id="UP000799538"/>
    </source>
</evidence>
<feature type="region of interest" description="Disordered" evidence="1">
    <location>
        <begin position="1"/>
        <end position="58"/>
    </location>
</feature>
<reference evidence="3" key="1">
    <citation type="journal article" date="2020" name="Stud. Mycol.">
        <title>101 Dothideomycetes genomes: A test case for predicting lifestyles and emergence of pathogens.</title>
        <authorList>
            <person name="Haridas S."/>
            <person name="Albert R."/>
            <person name="Binder M."/>
            <person name="Bloem J."/>
            <person name="LaButti K."/>
            <person name="Salamov A."/>
            <person name="Andreopoulos B."/>
            <person name="Baker S."/>
            <person name="Barry K."/>
            <person name="Bills G."/>
            <person name="Bluhm B."/>
            <person name="Cannon C."/>
            <person name="Castanera R."/>
            <person name="Culley D."/>
            <person name="Daum C."/>
            <person name="Ezra D."/>
            <person name="Gonzalez J."/>
            <person name="Henrissat B."/>
            <person name="Kuo A."/>
            <person name="Liang C."/>
            <person name="Lipzen A."/>
            <person name="Lutzoni F."/>
            <person name="Magnuson J."/>
            <person name="Mondo S."/>
            <person name="Nolan M."/>
            <person name="Ohm R."/>
            <person name="Pangilinan J."/>
            <person name="Park H.-J."/>
            <person name="Ramirez L."/>
            <person name="Alfaro M."/>
            <person name="Sun H."/>
            <person name="Tritt A."/>
            <person name="Yoshinaga Y."/>
            <person name="Zwiers L.-H."/>
            <person name="Turgeon B."/>
            <person name="Goodwin S."/>
            <person name="Spatafora J."/>
            <person name="Crous P."/>
            <person name="Grigoriev I."/>
        </authorList>
    </citation>
    <scope>NUCLEOTIDE SEQUENCE [LARGE SCALE GENOMIC DNA]</scope>
    <source>
        <strain evidence="3">CECT 20119</strain>
    </source>
</reference>
<dbReference type="EMBL" id="ML992502">
    <property type="protein sequence ID" value="KAF2226694.1"/>
    <property type="molecule type" value="Genomic_DNA"/>
</dbReference>